<dbReference type="OrthoDB" id="9765111at2"/>
<keyword evidence="3 5" id="KW-0175">Coiled coil</keyword>
<dbReference type="InterPro" id="IPR003798">
    <property type="entry name" value="DNA_recombination_RmuC"/>
</dbReference>
<dbReference type="GO" id="GO:0006310">
    <property type="term" value="P:DNA recombination"/>
    <property type="evidence" value="ECO:0007669"/>
    <property type="project" value="UniProtKB-KW"/>
</dbReference>
<dbReference type="PANTHER" id="PTHR30563:SF0">
    <property type="entry name" value="DNA RECOMBINATION PROTEIN RMUC"/>
    <property type="match status" value="1"/>
</dbReference>
<comment type="function">
    <text evidence="1">Involved in DNA recombination.</text>
</comment>
<feature type="coiled-coil region" evidence="5">
    <location>
        <begin position="170"/>
        <end position="197"/>
    </location>
</feature>
<evidence type="ECO:0000256" key="3">
    <source>
        <dbReference type="ARBA" id="ARBA00023054"/>
    </source>
</evidence>
<keyword evidence="6" id="KW-1133">Transmembrane helix</keyword>
<evidence type="ECO:0000256" key="1">
    <source>
        <dbReference type="ARBA" id="ARBA00003416"/>
    </source>
</evidence>
<organism evidence="7 8">
    <name type="scientific">Syntrophotalea acetylenica</name>
    <name type="common">Pelobacter acetylenicus</name>
    <dbReference type="NCBI Taxonomy" id="29542"/>
    <lineage>
        <taxon>Bacteria</taxon>
        <taxon>Pseudomonadati</taxon>
        <taxon>Thermodesulfobacteriota</taxon>
        <taxon>Desulfuromonadia</taxon>
        <taxon>Desulfuromonadales</taxon>
        <taxon>Syntrophotaleaceae</taxon>
        <taxon>Syntrophotalea</taxon>
    </lineage>
</organism>
<evidence type="ECO:0000256" key="5">
    <source>
        <dbReference type="SAM" id="Coils"/>
    </source>
</evidence>
<evidence type="ECO:0000256" key="2">
    <source>
        <dbReference type="ARBA" id="ARBA00009840"/>
    </source>
</evidence>
<dbReference type="STRING" id="29542.A6070_07155"/>
<evidence type="ECO:0000313" key="7">
    <source>
        <dbReference type="EMBL" id="APG25848.1"/>
    </source>
</evidence>
<dbReference type="RefSeq" id="WP_072287691.1">
    <property type="nucleotide sequence ID" value="NZ_CP015455.1"/>
</dbReference>
<sequence>MDVLTTVIAFCSGTACGALFGGMLVYRRARTARLVRDRDTHAQIAVLQERLENRARENAAMAVRLSTLESEKAEKNQALSAAAARTASLETQLDQERKQASEKLGLLNEARDQLRLEFQNLAHRIFDEKSRIFVDQNRTNLDRVLMPFRDQIKDFGTKVEQAYHAEARERHSLRQEVVRLQELNQQIQEDAVNLTAALKGHAKTQGTWGEIVLERLLEQSGLRKGREYVVQCSYRNTQGRQSRPDIVVHLPDSKDIVIDSKVSLTAYERYVNAVDQESRLLAVRQHMASLHAHLKELQGKEYENLPQIRSLDFVLMFVPVEGAFTLALEEDENIFQRAFEQNIMIVSPSTLLVTLRTIQNIWRHEYQNRNALEIARQAGNLYDHFVRFVDDLEKVGEFLGKSRLYYEQAHRRLATGKGNLVRRAENLRELGVQVNKILPSDILEGAHLDIDGEKTAPVISAAGENPAR</sequence>
<gene>
    <name evidence="7" type="ORF">A7E75_13130</name>
</gene>
<dbReference type="PANTHER" id="PTHR30563">
    <property type="entry name" value="DNA RECOMBINATION PROTEIN RMUC"/>
    <property type="match status" value="1"/>
</dbReference>
<accession>A0A1L3GJI8</accession>
<keyword evidence="8" id="KW-1185">Reference proteome</keyword>
<protein>
    <submittedName>
        <fullName evidence="7">Recombinase RmuC</fullName>
    </submittedName>
</protein>
<keyword evidence="6" id="KW-0472">Membrane</keyword>
<feature type="transmembrane region" description="Helical" evidence="6">
    <location>
        <begin position="6"/>
        <end position="26"/>
    </location>
</feature>
<name>A0A1L3GJI8_SYNAC</name>
<keyword evidence="4" id="KW-0233">DNA recombination</keyword>
<keyword evidence="6" id="KW-0812">Transmembrane</keyword>
<evidence type="ECO:0000256" key="6">
    <source>
        <dbReference type="SAM" id="Phobius"/>
    </source>
</evidence>
<evidence type="ECO:0000256" key="4">
    <source>
        <dbReference type="ARBA" id="ARBA00023172"/>
    </source>
</evidence>
<dbReference type="Proteomes" id="UP000182264">
    <property type="component" value="Chromosome"/>
</dbReference>
<reference evidence="7 8" key="1">
    <citation type="journal article" date="2017" name="Genome Announc.">
        <title>Complete Genome Sequences of Two Acetylene-Fermenting Pelobacter acetylenicus Strains.</title>
        <authorList>
            <person name="Sutton J.M."/>
            <person name="Baesman S.M."/>
            <person name="Fierst J.L."/>
            <person name="Poret-Peterson A.T."/>
            <person name="Oremland R.S."/>
            <person name="Dunlap D.S."/>
            <person name="Akob D.M."/>
        </authorList>
    </citation>
    <scope>NUCLEOTIDE SEQUENCE [LARGE SCALE GENOMIC DNA]</scope>
    <source>
        <strain evidence="7 8">DSM 3247</strain>
    </source>
</reference>
<dbReference type="KEGG" id="pace:A6070_07155"/>
<evidence type="ECO:0000313" key="8">
    <source>
        <dbReference type="Proteomes" id="UP000182264"/>
    </source>
</evidence>
<dbReference type="AlphaFoldDB" id="A0A1L3GJI8"/>
<comment type="similarity">
    <text evidence="2">Belongs to the RmuC family.</text>
</comment>
<proteinExistence type="inferred from homology"/>
<dbReference type="Pfam" id="PF02646">
    <property type="entry name" value="RmuC"/>
    <property type="match status" value="1"/>
</dbReference>
<dbReference type="EMBL" id="CP015518">
    <property type="protein sequence ID" value="APG25848.1"/>
    <property type="molecule type" value="Genomic_DNA"/>
</dbReference>
<feature type="coiled-coil region" evidence="5">
    <location>
        <begin position="65"/>
        <end position="117"/>
    </location>
</feature>